<evidence type="ECO:0000313" key="2">
    <source>
        <dbReference type="EMBL" id="PWA87237.1"/>
    </source>
</evidence>
<comment type="caution">
    <text evidence="2">The sequence shown here is derived from an EMBL/GenBank/DDBJ whole genome shotgun (WGS) entry which is preliminary data.</text>
</comment>
<dbReference type="AlphaFoldDB" id="A0A2U1PNH1"/>
<reference evidence="2 3" key="1">
    <citation type="journal article" date="2018" name="Mol. Plant">
        <title>The genome of Artemisia annua provides insight into the evolution of Asteraceae family and artemisinin biosynthesis.</title>
        <authorList>
            <person name="Shen Q."/>
            <person name="Zhang L."/>
            <person name="Liao Z."/>
            <person name="Wang S."/>
            <person name="Yan T."/>
            <person name="Shi P."/>
            <person name="Liu M."/>
            <person name="Fu X."/>
            <person name="Pan Q."/>
            <person name="Wang Y."/>
            <person name="Lv Z."/>
            <person name="Lu X."/>
            <person name="Zhang F."/>
            <person name="Jiang W."/>
            <person name="Ma Y."/>
            <person name="Chen M."/>
            <person name="Hao X."/>
            <person name="Li L."/>
            <person name="Tang Y."/>
            <person name="Lv G."/>
            <person name="Zhou Y."/>
            <person name="Sun X."/>
            <person name="Brodelius P.E."/>
            <person name="Rose J.K.C."/>
            <person name="Tang K."/>
        </authorList>
    </citation>
    <scope>NUCLEOTIDE SEQUENCE [LARGE SCALE GENOMIC DNA]</scope>
    <source>
        <strain evidence="3">cv. Huhao1</strain>
        <tissue evidence="2">Leaf</tissue>
    </source>
</reference>
<evidence type="ECO:0000313" key="3">
    <source>
        <dbReference type="Proteomes" id="UP000245207"/>
    </source>
</evidence>
<organism evidence="2 3">
    <name type="scientific">Artemisia annua</name>
    <name type="common">Sweet wormwood</name>
    <dbReference type="NCBI Taxonomy" id="35608"/>
    <lineage>
        <taxon>Eukaryota</taxon>
        <taxon>Viridiplantae</taxon>
        <taxon>Streptophyta</taxon>
        <taxon>Embryophyta</taxon>
        <taxon>Tracheophyta</taxon>
        <taxon>Spermatophyta</taxon>
        <taxon>Magnoliopsida</taxon>
        <taxon>eudicotyledons</taxon>
        <taxon>Gunneridae</taxon>
        <taxon>Pentapetalae</taxon>
        <taxon>asterids</taxon>
        <taxon>campanulids</taxon>
        <taxon>Asterales</taxon>
        <taxon>Asteraceae</taxon>
        <taxon>Asteroideae</taxon>
        <taxon>Anthemideae</taxon>
        <taxon>Artemisiinae</taxon>
        <taxon>Artemisia</taxon>
    </lineage>
</organism>
<accession>A0A2U1PNH1</accession>
<dbReference type="PANTHER" id="PTHR48258">
    <property type="entry name" value="DUF4218 DOMAIN-CONTAINING PROTEIN-RELATED"/>
    <property type="match status" value="1"/>
</dbReference>
<dbReference type="PANTHER" id="PTHR48258:SF4">
    <property type="entry name" value="DUF4216 DOMAIN-CONTAINING PROTEIN"/>
    <property type="match status" value="1"/>
</dbReference>
<name>A0A2U1PNH1_ARTAN</name>
<feature type="region of interest" description="Disordered" evidence="1">
    <location>
        <begin position="319"/>
        <end position="360"/>
    </location>
</feature>
<dbReference type="Proteomes" id="UP000245207">
    <property type="component" value="Unassembled WGS sequence"/>
</dbReference>
<protein>
    <submittedName>
        <fullName evidence="2">Transposon, En/Spm-like, Transposase-associated domain protein</fullName>
    </submittedName>
</protein>
<evidence type="ECO:0000256" key="1">
    <source>
        <dbReference type="SAM" id="MobiDB-lite"/>
    </source>
</evidence>
<dbReference type="OrthoDB" id="1748634at2759"/>
<proteinExistence type="predicted"/>
<dbReference type="EMBL" id="PKPP01000935">
    <property type="protein sequence ID" value="PWA87237.1"/>
    <property type="molecule type" value="Genomic_DNA"/>
</dbReference>
<feature type="compositionally biased region" description="Acidic residues" evidence="1">
    <location>
        <begin position="323"/>
        <end position="349"/>
    </location>
</feature>
<keyword evidence="3" id="KW-1185">Reference proteome</keyword>
<sequence>MGECSNAMEDDDVDAATDMELDNIYPINSNLGSNNDEPLYVGCQNWTKLQAATRVLSWKSDLNIPVEALNTIVRDVKSMLPKDNKLVENFYEAKKCSKKIKVHPSITLFNDWIKQTHPHIEERELDQFRERDFASWFADHILSGSHPRNEHLKDLAYVPIHEVTSHKGYIVSGYKFHTLAHGGDRVTNNSGVCVKGSCYNEEESDYYGELEEVIEVDYHSMSRRCIYDPFILAHQAQQVYYATYPSMAKDLKDWSAVVKAMPRGIFQVAEGILATEISADENVDGEDFFQENERLVCTIGTTEDMQPVSLVREEIEEVKNELVTDDTNADGEEEKFEDYGDDSSDDMDLDSSNHSSDDDA</sequence>
<gene>
    <name evidence="2" type="ORF">CTI12_AA133860</name>
</gene>